<dbReference type="InterPro" id="IPR055101">
    <property type="entry name" value="AIPR_N"/>
</dbReference>
<keyword evidence="4" id="KW-1185">Reference proteome</keyword>
<reference evidence="4" key="1">
    <citation type="submission" date="2017-03" db="EMBL/GenBank/DDBJ databases">
        <authorList>
            <person name="Rodrigo-Torres L."/>
            <person name="Arahal R.D."/>
            <person name="Lucena T."/>
        </authorList>
    </citation>
    <scope>NUCLEOTIDE SEQUENCE [LARGE SCALE GENOMIC DNA]</scope>
    <source>
        <strain evidence="4">CECT 8370</strain>
    </source>
</reference>
<accession>A0A1X6ZR40</accession>
<dbReference type="Pfam" id="PF22879">
    <property type="entry name" value="AIPR_N"/>
    <property type="match status" value="1"/>
</dbReference>
<proteinExistence type="predicted"/>
<dbReference type="InterPro" id="IPR018891">
    <property type="entry name" value="AIPR_C"/>
</dbReference>
<dbReference type="Proteomes" id="UP000194012">
    <property type="component" value="Unassembled WGS sequence"/>
</dbReference>
<dbReference type="EMBL" id="FWFJ01000027">
    <property type="protein sequence ID" value="SLN59035.1"/>
    <property type="molecule type" value="Genomic_DNA"/>
</dbReference>
<feature type="domain" description="Abortive infection phage resistance protein N-terminal" evidence="2">
    <location>
        <begin position="30"/>
        <end position="183"/>
    </location>
</feature>
<evidence type="ECO:0000259" key="1">
    <source>
        <dbReference type="Pfam" id="PF10592"/>
    </source>
</evidence>
<dbReference type="RefSeq" id="WP_085827685.1">
    <property type="nucleotide sequence ID" value="NZ_FWFJ01000027.1"/>
</dbReference>
<evidence type="ECO:0000313" key="3">
    <source>
        <dbReference type="EMBL" id="SLN59035.1"/>
    </source>
</evidence>
<dbReference type="Pfam" id="PF10592">
    <property type="entry name" value="AIPR"/>
    <property type="match status" value="1"/>
</dbReference>
<gene>
    <name evidence="3" type="ORF">ROG8370_02705</name>
</gene>
<protein>
    <submittedName>
        <fullName evidence="3">AIPR protein</fullName>
    </submittedName>
</protein>
<dbReference type="AlphaFoldDB" id="A0A1X6ZR40"/>
<sequence length="696" mass="77711">MSNLEEFHNGFIADIQGDADALGLYTQEAFFEKVGEILTEAGEIDQCDYAYFQGKGRRGVQLQVTGSGGDPSNSDGVLSLLLCDFQMSADVRVTRGADLKSQINKLVEFLRHALREEFREELEETSLGAGLADLISTRWKIINKIKLIFVTNSDNRAKVDAMPAGEIDGKPVTYSVWDLKRLQAYVEQGKARADLTIDFAGDFGGSIPVLKASGSDAALDSYIAVIPGAQLAQIYDKWGARLLESNVRSFLQAKGNVNRGIRKTIVEEPHMFFAYNNGIAATVEGVELERTEDGLVIKCADNLQIVNGGQTTASIHAAQKMAGEGLKDIFVLMKLNVVPPILSDSVVPRISEFANSQNKVNAADFFANHPFHVKIEELSRKILAPAGSGGYRETKWFYERARGQYADERSRKTDAERKKWDAEFPRSQFFTKTDLAKFENSWAGKPDTVSQGAQKNFAAFARSIEKVWGRNGDRINEAWFRHLISKVIIFRKLEKLVSAQEWYEGGYRANIVTYAIAKVAYDVEKMGLVVDLSRVWRVQAVPTVLEDALLVAAAEAQDVITNPPEGVRNMSEWAKKQACWERFRNRELSYSEEFGDLLIEPEEAKGEDAEVTGDANLTKSVEAQTKVFELGADFWTEVRNWGRSHRLLSPSEYGVLDVCSKMPGRIPTERQTTFALEILAKLEEHGFRKEYATATE</sequence>
<feature type="domain" description="Abortive phage infection protein C-terminal" evidence="1">
    <location>
        <begin position="243"/>
        <end position="564"/>
    </location>
</feature>
<name>A0A1X6ZR40_9RHOB</name>
<dbReference type="OrthoDB" id="9806213at2"/>
<evidence type="ECO:0000259" key="2">
    <source>
        <dbReference type="Pfam" id="PF22879"/>
    </source>
</evidence>
<organism evidence="3 4">
    <name type="scientific">Roseovarius gaetbuli</name>
    <dbReference type="NCBI Taxonomy" id="1356575"/>
    <lineage>
        <taxon>Bacteria</taxon>
        <taxon>Pseudomonadati</taxon>
        <taxon>Pseudomonadota</taxon>
        <taxon>Alphaproteobacteria</taxon>
        <taxon>Rhodobacterales</taxon>
        <taxon>Roseobacteraceae</taxon>
        <taxon>Roseovarius</taxon>
    </lineage>
</organism>
<evidence type="ECO:0000313" key="4">
    <source>
        <dbReference type="Proteomes" id="UP000194012"/>
    </source>
</evidence>